<evidence type="ECO:0000256" key="1">
    <source>
        <dbReference type="SAM" id="MobiDB-lite"/>
    </source>
</evidence>
<dbReference type="EMBL" id="WWBZ02000062">
    <property type="protein sequence ID" value="KAF4303377.1"/>
    <property type="molecule type" value="Genomic_DNA"/>
</dbReference>
<dbReference type="OrthoDB" id="3945950at2759"/>
<sequence length="681" mass="74431">MSCFSSNIFATGLEQFGTLGSLNWDEEFDELVSDTPPSGDNADTNGNPTHMEEDIPIETESTSSSATSELYPINEQTVSSGPVIARSRPASTGFAEDDSTRPAIVCLPCRASTTPENHSPTIIHSPRLAPLASQTFEDQQDLYASLADEVPQDLAQMANAEPTYTTASHPGWSEETESWSFICSTSPQVSLWVASPGIFADIKWTLDASGKAQATDNHIPRVASCLARAIQHTYPVHNGVGVCWPIGSSGWKNRDRSEGRRMLYPRGAMGLKELWDRDVPHDTYVPNGIKVLAPTKYGSAFYPRPSRLSQMDVCEYDKPAEVKQALPISFFSGENYLEEEEGSEKAGDSLIAAEMKEAVDVEMAEDVEEVRVRAYEEDSDQEEGVELSFEEKIEAQFEMEIDGGNLPEHVVDEDDEHFYGSDGAANSLEATPMLTEDSDETDSEPSFGSFALWNEHVEFNVDTFIPLELSVTDQEALQEFMDDDLDHEVFHPVDEVKLPEIPFGYRWHKTVNATCNRGLHLIVEDDSGYGSDDSNFHFDNNKATRATATEDIDEAIARLEKMSMVSIEDLESSTAVDLSTSSVASANTSLTEVTGPVVVPAKEMVAHSGEQPHDSEILSGTTEVVDASNAPCIVHDPALTSISDAGPISRSKSAVVFDVLLGVGSIIHSIVSINPFSVFLW</sequence>
<comment type="caution">
    <text evidence="2">The sequence shown here is derived from an EMBL/GenBank/DDBJ whole genome shotgun (WGS) entry which is preliminary data.</text>
</comment>
<feature type="region of interest" description="Disordered" evidence="1">
    <location>
        <begin position="30"/>
        <end position="52"/>
    </location>
</feature>
<evidence type="ECO:0000313" key="3">
    <source>
        <dbReference type="Proteomes" id="UP000572817"/>
    </source>
</evidence>
<gene>
    <name evidence="2" type="ORF">GTA08_BOTSDO09440</name>
</gene>
<feature type="compositionally biased region" description="Polar residues" evidence="1">
    <location>
        <begin position="35"/>
        <end position="48"/>
    </location>
</feature>
<dbReference type="AlphaFoldDB" id="A0A8H4ILH3"/>
<evidence type="ECO:0000313" key="2">
    <source>
        <dbReference type="EMBL" id="KAF4303377.1"/>
    </source>
</evidence>
<proteinExistence type="predicted"/>
<keyword evidence="3" id="KW-1185">Reference proteome</keyword>
<dbReference type="Proteomes" id="UP000572817">
    <property type="component" value="Unassembled WGS sequence"/>
</dbReference>
<name>A0A8H4ILH3_9PEZI</name>
<reference evidence="2" key="1">
    <citation type="submission" date="2020-04" db="EMBL/GenBank/DDBJ databases">
        <title>Genome Assembly and Annotation of Botryosphaeria dothidea sdau 11-99, a Latent Pathogen of Apple Fruit Ring Rot in China.</title>
        <authorList>
            <person name="Yu C."/>
            <person name="Diao Y."/>
            <person name="Lu Q."/>
            <person name="Zhao J."/>
            <person name="Cui S."/>
            <person name="Peng C."/>
            <person name="He B."/>
            <person name="Liu H."/>
        </authorList>
    </citation>
    <scope>NUCLEOTIDE SEQUENCE [LARGE SCALE GENOMIC DNA]</scope>
    <source>
        <strain evidence="2">Sdau11-99</strain>
    </source>
</reference>
<protein>
    <submittedName>
        <fullName evidence="2">Uncharacterized protein</fullName>
    </submittedName>
</protein>
<organism evidence="2 3">
    <name type="scientific">Botryosphaeria dothidea</name>
    <dbReference type="NCBI Taxonomy" id="55169"/>
    <lineage>
        <taxon>Eukaryota</taxon>
        <taxon>Fungi</taxon>
        <taxon>Dikarya</taxon>
        <taxon>Ascomycota</taxon>
        <taxon>Pezizomycotina</taxon>
        <taxon>Dothideomycetes</taxon>
        <taxon>Dothideomycetes incertae sedis</taxon>
        <taxon>Botryosphaeriales</taxon>
        <taxon>Botryosphaeriaceae</taxon>
        <taxon>Botryosphaeria</taxon>
    </lineage>
</organism>
<accession>A0A8H4ILH3</accession>